<organism evidence="4 5">
    <name type="scientific">Echinicola arenosa</name>
    <dbReference type="NCBI Taxonomy" id="2774144"/>
    <lineage>
        <taxon>Bacteria</taxon>
        <taxon>Pseudomonadati</taxon>
        <taxon>Bacteroidota</taxon>
        <taxon>Cytophagia</taxon>
        <taxon>Cytophagales</taxon>
        <taxon>Cyclobacteriaceae</taxon>
        <taxon>Echinicola</taxon>
    </lineage>
</organism>
<feature type="transmembrane region" description="Helical" evidence="1">
    <location>
        <begin position="114"/>
        <end position="131"/>
    </location>
</feature>
<keyword evidence="1" id="KW-0812">Transmembrane</keyword>
<keyword evidence="5" id="KW-1185">Reference proteome</keyword>
<proteinExistence type="predicted"/>
<evidence type="ECO:0000259" key="3">
    <source>
        <dbReference type="Pfam" id="PF16344"/>
    </source>
</evidence>
<evidence type="ECO:0000313" key="4">
    <source>
        <dbReference type="EMBL" id="MBD8487822.1"/>
    </source>
</evidence>
<reference evidence="4 5" key="1">
    <citation type="submission" date="2020-09" db="EMBL/GenBank/DDBJ databases">
        <title>Echinicola sp. CAU 1574 isolated from sand of Sido Beach.</title>
        <authorList>
            <person name="Kim W."/>
        </authorList>
    </citation>
    <scope>NUCLEOTIDE SEQUENCE [LARGE SCALE GENOMIC DNA]</scope>
    <source>
        <strain evidence="4 5">CAU 1574</strain>
    </source>
</reference>
<name>A0ABR9AGE8_9BACT</name>
<dbReference type="Pfam" id="PF04773">
    <property type="entry name" value="FecR"/>
    <property type="match status" value="1"/>
</dbReference>
<dbReference type="Pfam" id="PF16344">
    <property type="entry name" value="FecR_C"/>
    <property type="match status" value="1"/>
</dbReference>
<dbReference type="RefSeq" id="WP_192008346.1">
    <property type="nucleotide sequence ID" value="NZ_JACYTQ010000001.1"/>
</dbReference>
<keyword evidence="1" id="KW-1133">Transmembrane helix</keyword>
<dbReference type="Gene3D" id="2.60.120.1440">
    <property type="match status" value="1"/>
</dbReference>
<dbReference type="InterPro" id="IPR032508">
    <property type="entry name" value="FecR_C"/>
</dbReference>
<evidence type="ECO:0000256" key="1">
    <source>
        <dbReference type="SAM" id="Phobius"/>
    </source>
</evidence>
<dbReference type="EMBL" id="JACYTQ010000001">
    <property type="protein sequence ID" value="MBD8487822.1"/>
    <property type="molecule type" value="Genomic_DNA"/>
</dbReference>
<dbReference type="Proteomes" id="UP000647133">
    <property type="component" value="Unassembled WGS sequence"/>
</dbReference>
<accession>A0ABR9AGE8</accession>
<evidence type="ECO:0000313" key="5">
    <source>
        <dbReference type="Proteomes" id="UP000647133"/>
    </source>
</evidence>
<dbReference type="Gene3D" id="3.55.50.30">
    <property type="match status" value="1"/>
</dbReference>
<dbReference type="InterPro" id="IPR012373">
    <property type="entry name" value="Ferrdict_sens_TM"/>
</dbReference>
<feature type="domain" description="Protein FecR C-terminal" evidence="3">
    <location>
        <begin position="289"/>
        <end position="358"/>
    </location>
</feature>
<dbReference type="PANTHER" id="PTHR30273:SF2">
    <property type="entry name" value="PROTEIN FECR"/>
    <property type="match status" value="1"/>
</dbReference>
<keyword evidence="1" id="KW-0472">Membrane</keyword>
<dbReference type="PANTHER" id="PTHR30273">
    <property type="entry name" value="PERIPLASMIC SIGNAL SENSOR AND SIGMA FACTOR ACTIVATOR FECR-RELATED"/>
    <property type="match status" value="1"/>
</dbReference>
<gene>
    <name evidence="4" type="ORF">IFO69_03570</name>
</gene>
<comment type="caution">
    <text evidence="4">The sequence shown here is derived from an EMBL/GenBank/DDBJ whole genome shotgun (WGS) entry which is preliminary data.</text>
</comment>
<feature type="domain" description="FecR protein" evidence="2">
    <location>
        <begin position="150"/>
        <end position="239"/>
    </location>
</feature>
<dbReference type="InterPro" id="IPR006860">
    <property type="entry name" value="FecR"/>
</dbReference>
<evidence type="ECO:0000259" key="2">
    <source>
        <dbReference type="Pfam" id="PF04773"/>
    </source>
</evidence>
<protein>
    <submittedName>
        <fullName evidence="4">FecR domain-containing protein</fullName>
    </submittedName>
</protein>
<sequence>MKDKKKTYQDYRIEDFLTDESFIRWAKGAESDIAWEAIFEQYPHLIPLAEEAKDTISVLNFSEIKVNKQRTSDLLQKINKRIEKQENGGKEANIVALHGRYEHYRPQRNNGWKWVAAMMTGIGLFISFLFLQRANQPSSTIPQIAFLTKTTQMGQKLTTRLSDGTIVMLNAGSSIKCEEVFNDTVRYVTLEGEAFFDVAKDSRPFRVKANGTLTTALGTSFNIKQNGDKVSISLVTGKVGVNMQSKEGMEESTLLIPGEQVAVEIKDEIRFVKGKFDVSEVLAWKRGILSFRHVGSEEVWEELEKWYGVEVVLINKQVANQAWDYTGSFDNESLENVLGSIGFVKDFEFKIEDDKVIIY</sequence>